<proteinExistence type="inferred from homology"/>
<evidence type="ECO:0000259" key="2">
    <source>
        <dbReference type="PROSITE" id="PS50878"/>
    </source>
</evidence>
<dbReference type="PANTHER" id="PTHR34047:SF10">
    <property type="entry name" value="GROUP II INTRON-ASSOCIATED OPEN READING FRAME"/>
    <property type="match status" value="1"/>
</dbReference>
<evidence type="ECO:0000313" key="4">
    <source>
        <dbReference type="Proteomes" id="UP000253204"/>
    </source>
</evidence>
<gene>
    <name evidence="3" type="ORF">DU506_21340</name>
</gene>
<dbReference type="EMBL" id="QPIJ01000172">
    <property type="protein sequence ID" value="RCV85617.1"/>
    <property type="molecule type" value="Genomic_DNA"/>
</dbReference>
<sequence length="226" mass="25997">MALDGLQRTVDAVIPSSTQRGRKVKVNVVRYADDFIVTGASKEILEEEIKPAIEAFFEDRGLTLSKEKTRITHISEGFDFLGQNIRKYGGKLLIKPSPKSILSVKSKIRGIVKGNKQATQRNLIGQLNPIIRGWANYHQHVVAAKTFKSLDADIWQLLWQWARRRHPNKGARWVRKKYFKTTSTRNWVFAADSLEKHWDGSQKWLRLQVASDINIRRHTKIKAKAN</sequence>
<feature type="non-terminal residue" evidence="3">
    <location>
        <position position="226"/>
    </location>
</feature>
<dbReference type="Pfam" id="PF08388">
    <property type="entry name" value="GIIM"/>
    <property type="match status" value="1"/>
</dbReference>
<reference evidence="3 4" key="1">
    <citation type="submission" date="2018-07" db="EMBL/GenBank/DDBJ databases">
        <title>Halomonas rutogse sp. nov., isolated from Lake TangqianCo on Tibetan Plateau.</title>
        <authorList>
            <person name="Lu H."/>
            <person name="Xing P."/>
            <person name="Wu Q."/>
        </authorList>
    </citation>
    <scope>NUCLEOTIDE SEQUENCE [LARGE SCALE GENOMIC DNA]</scope>
    <source>
        <strain evidence="3 4">TQ8S</strain>
    </source>
</reference>
<name>A0A368TMS6_9GAMM</name>
<accession>A0A368TMS6</accession>
<evidence type="ECO:0000313" key="3">
    <source>
        <dbReference type="EMBL" id="RCV85617.1"/>
    </source>
</evidence>
<keyword evidence="4" id="KW-1185">Reference proteome</keyword>
<dbReference type="SUPFAM" id="SSF56672">
    <property type="entry name" value="DNA/RNA polymerases"/>
    <property type="match status" value="1"/>
</dbReference>
<protein>
    <recommendedName>
        <fullName evidence="2">Reverse transcriptase domain-containing protein</fullName>
    </recommendedName>
</protein>
<dbReference type="InterPro" id="IPR013597">
    <property type="entry name" value="Mat_intron_G2"/>
</dbReference>
<feature type="domain" description="Reverse transcriptase" evidence="2">
    <location>
        <begin position="1"/>
        <end position="85"/>
    </location>
</feature>
<comment type="similarity">
    <text evidence="1">Belongs to the bacterial reverse transcriptase family.</text>
</comment>
<comment type="caution">
    <text evidence="3">The sequence shown here is derived from an EMBL/GenBank/DDBJ whole genome shotgun (WGS) entry which is preliminary data.</text>
</comment>
<dbReference type="Pfam" id="PF00078">
    <property type="entry name" value="RVT_1"/>
    <property type="match status" value="1"/>
</dbReference>
<dbReference type="Proteomes" id="UP000253204">
    <property type="component" value="Unassembled WGS sequence"/>
</dbReference>
<dbReference type="AlphaFoldDB" id="A0A368TMS6"/>
<dbReference type="PROSITE" id="PS50878">
    <property type="entry name" value="RT_POL"/>
    <property type="match status" value="1"/>
</dbReference>
<organism evidence="3 4">
    <name type="scientific">Vreelandella rituensis</name>
    <dbReference type="NCBI Taxonomy" id="2282306"/>
    <lineage>
        <taxon>Bacteria</taxon>
        <taxon>Pseudomonadati</taxon>
        <taxon>Pseudomonadota</taxon>
        <taxon>Gammaproteobacteria</taxon>
        <taxon>Oceanospirillales</taxon>
        <taxon>Halomonadaceae</taxon>
        <taxon>Vreelandella</taxon>
    </lineage>
</organism>
<dbReference type="OrthoDB" id="9793236at2"/>
<dbReference type="InterPro" id="IPR051083">
    <property type="entry name" value="GrpII_Intron_Splice-Mob/Def"/>
</dbReference>
<evidence type="ECO:0000256" key="1">
    <source>
        <dbReference type="ARBA" id="ARBA00034120"/>
    </source>
</evidence>
<dbReference type="InterPro" id="IPR000477">
    <property type="entry name" value="RT_dom"/>
</dbReference>
<dbReference type="InterPro" id="IPR043502">
    <property type="entry name" value="DNA/RNA_pol_sf"/>
</dbReference>
<dbReference type="PANTHER" id="PTHR34047">
    <property type="entry name" value="NUCLEAR INTRON MATURASE 1, MITOCHONDRIAL-RELATED"/>
    <property type="match status" value="1"/>
</dbReference>